<gene>
    <name evidence="1" type="ORF">EIP91_009100</name>
</gene>
<dbReference type="AlphaFoldDB" id="A0A4V2MX75"/>
<proteinExistence type="predicted"/>
<dbReference type="Proteomes" id="UP000292702">
    <property type="component" value="Unassembled WGS sequence"/>
</dbReference>
<evidence type="ECO:0000313" key="1">
    <source>
        <dbReference type="EMBL" id="TCD69037.1"/>
    </source>
</evidence>
<organism evidence="1 2">
    <name type="scientific">Steccherinum ochraceum</name>
    <dbReference type="NCBI Taxonomy" id="92696"/>
    <lineage>
        <taxon>Eukaryota</taxon>
        <taxon>Fungi</taxon>
        <taxon>Dikarya</taxon>
        <taxon>Basidiomycota</taxon>
        <taxon>Agaricomycotina</taxon>
        <taxon>Agaricomycetes</taxon>
        <taxon>Polyporales</taxon>
        <taxon>Steccherinaceae</taxon>
        <taxon>Steccherinum</taxon>
    </lineage>
</organism>
<keyword evidence="2" id="KW-1185">Reference proteome</keyword>
<dbReference type="STRING" id="92696.A0A4V2MX75"/>
<dbReference type="EMBL" id="RWJN01000051">
    <property type="protein sequence ID" value="TCD69037.1"/>
    <property type="molecule type" value="Genomic_DNA"/>
</dbReference>
<name>A0A4V2MX75_9APHY</name>
<comment type="caution">
    <text evidence="1">The sequence shown here is derived from an EMBL/GenBank/DDBJ whole genome shotgun (WGS) entry which is preliminary data.</text>
</comment>
<sequence length="294" mass="33175">MFINLSGTCATTKLVQCRQMGVYECEVTRKFQQDPRDVQDLHEADFLARKKVVDEVADWIESRTPQGARRPSPMDDWSPILYDYEIVKGSAKRLKDRGHLIFTDMTTTRFLLVMCFGDEASSCEHNMSYEDDYAAITKANAHRFFSLLKYVYNGEQPPKFVRATYTTTHAGLHPEFLSSVENAPSSEAVPIFHITPDNFTPSLLPGEVERIDNLLTSFKKSVPSAEVKAAVTGDKSSRPAVETWMAEGHVYVCKVQARAILQQGLPNNCLANSQESLQGAIFDHDRGMSRRHFQ</sequence>
<accession>A0A4V2MX75</accession>
<dbReference type="OrthoDB" id="341421at2759"/>
<reference evidence="1 2" key="1">
    <citation type="submission" date="2018-11" db="EMBL/GenBank/DDBJ databases">
        <title>Genome assembly of Steccherinum ochraceum LE-BIN_3174, the white-rot fungus of the Steccherinaceae family (The Residual Polyporoid clade, Polyporales, Basidiomycota).</title>
        <authorList>
            <person name="Fedorova T.V."/>
            <person name="Glazunova O.A."/>
            <person name="Landesman E.O."/>
            <person name="Moiseenko K.V."/>
            <person name="Psurtseva N.V."/>
            <person name="Savinova O.S."/>
            <person name="Shakhova N.V."/>
            <person name="Tyazhelova T.V."/>
            <person name="Vasina D.V."/>
        </authorList>
    </citation>
    <scope>NUCLEOTIDE SEQUENCE [LARGE SCALE GENOMIC DNA]</scope>
    <source>
        <strain evidence="1 2">LE-BIN_3174</strain>
    </source>
</reference>
<protein>
    <submittedName>
        <fullName evidence="1">Uncharacterized protein</fullName>
    </submittedName>
</protein>
<evidence type="ECO:0000313" key="2">
    <source>
        <dbReference type="Proteomes" id="UP000292702"/>
    </source>
</evidence>